<keyword evidence="3" id="KW-1185">Reference proteome</keyword>
<reference evidence="2" key="1">
    <citation type="journal article" date="2023" name="G3 (Bethesda)">
        <title>Whole genome assembly and annotation of the endangered Caribbean coral Acropora cervicornis.</title>
        <authorList>
            <person name="Selwyn J.D."/>
            <person name="Vollmer S.V."/>
        </authorList>
    </citation>
    <scope>NUCLEOTIDE SEQUENCE</scope>
    <source>
        <strain evidence="2">K2</strain>
    </source>
</reference>
<dbReference type="EMBL" id="JARQWQ010000007">
    <property type="protein sequence ID" value="KAK2570629.1"/>
    <property type="molecule type" value="Genomic_DNA"/>
</dbReference>
<dbReference type="Proteomes" id="UP001249851">
    <property type="component" value="Unassembled WGS sequence"/>
</dbReference>
<comment type="caution">
    <text evidence="2">The sequence shown here is derived from an EMBL/GenBank/DDBJ whole genome shotgun (WGS) entry which is preliminary data.</text>
</comment>
<proteinExistence type="predicted"/>
<reference evidence="2" key="2">
    <citation type="journal article" date="2023" name="Science">
        <title>Genomic signatures of disease resistance in endangered staghorn corals.</title>
        <authorList>
            <person name="Vollmer S.V."/>
            <person name="Selwyn J.D."/>
            <person name="Despard B.A."/>
            <person name="Roesel C.L."/>
        </authorList>
    </citation>
    <scope>NUCLEOTIDE SEQUENCE</scope>
    <source>
        <strain evidence="2">K2</strain>
    </source>
</reference>
<name>A0AAD9R002_ACRCE</name>
<accession>A0AAD9R002</accession>
<sequence length="213" mass="24123">MATVVADVTLVERLTEQFGHQRLEERFSSRRAESRGSQFFGLVNNVHVKFGSVHPSSWILREKATTISKHKRHTNHGNEAGFASRDVQELFLIDSPQQRISEIRVVKRNLKRIHEAGNISSRAEKESAFDKEKFSTKCRETDCNEQDDASSSSDEELRDLFSRDEKLVTTDMSVGESVYVKCNPLLRPTGSDHASATRRKRISMEEANGGAKQ</sequence>
<protein>
    <submittedName>
        <fullName evidence="2">Uncharacterized protein</fullName>
    </submittedName>
</protein>
<evidence type="ECO:0000313" key="2">
    <source>
        <dbReference type="EMBL" id="KAK2570629.1"/>
    </source>
</evidence>
<evidence type="ECO:0000256" key="1">
    <source>
        <dbReference type="SAM" id="MobiDB-lite"/>
    </source>
</evidence>
<feature type="region of interest" description="Disordered" evidence="1">
    <location>
        <begin position="185"/>
        <end position="213"/>
    </location>
</feature>
<feature type="compositionally biased region" description="Acidic residues" evidence="1">
    <location>
        <begin position="143"/>
        <end position="157"/>
    </location>
</feature>
<evidence type="ECO:0000313" key="3">
    <source>
        <dbReference type="Proteomes" id="UP001249851"/>
    </source>
</evidence>
<dbReference type="AlphaFoldDB" id="A0AAD9R002"/>
<gene>
    <name evidence="2" type="ORF">P5673_004313</name>
</gene>
<feature type="region of interest" description="Disordered" evidence="1">
    <location>
        <begin position="135"/>
        <end position="157"/>
    </location>
</feature>
<organism evidence="2 3">
    <name type="scientific">Acropora cervicornis</name>
    <name type="common">Staghorn coral</name>
    <dbReference type="NCBI Taxonomy" id="6130"/>
    <lineage>
        <taxon>Eukaryota</taxon>
        <taxon>Metazoa</taxon>
        <taxon>Cnidaria</taxon>
        <taxon>Anthozoa</taxon>
        <taxon>Hexacorallia</taxon>
        <taxon>Scleractinia</taxon>
        <taxon>Astrocoeniina</taxon>
        <taxon>Acroporidae</taxon>
        <taxon>Acropora</taxon>
    </lineage>
</organism>